<dbReference type="InterPro" id="IPR036236">
    <property type="entry name" value="Znf_C2H2_sf"/>
</dbReference>
<feature type="compositionally biased region" description="Basic and acidic residues" evidence="6">
    <location>
        <begin position="244"/>
        <end position="258"/>
    </location>
</feature>
<dbReference type="OrthoDB" id="6910977at2759"/>
<dbReference type="EMBL" id="JAPQKH010000008">
    <property type="protein sequence ID" value="KAJ5083364.1"/>
    <property type="molecule type" value="Genomic_DNA"/>
</dbReference>
<evidence type="ECO:0000256" key="3">
    <source>
        <dbReference type="ARBA" id="ARBA00022771"/>
    </source>
</evidence>
<dbReference type="Pfam" id="PF00096">
    <property type="entry name" value="zf-C2H2"/>
    <property type="match status" value="1"/>
</dbReference>
<dbReference type="GO" id="GO:0043565">
    <property type="term" value="F:sequence-specific DNA binding"/>
    <property type="evidence" value="ECO:0007669"/>
    <property type="project" value="TreeGrafter"/>
</dbReference>
<evidence type="ECO:0000259" key="7">
    <source>
        <dbReference type="PROSITE" id="PS50157"/>
    </source>
</evidence>
<evidence type="ECO:0000256" key="4">
    <source>
        <dbReference type="ARBA" id="ARBA00022833"/>
    </source>
</evidence>
<dbReference type="GO" id="GO:0000981">
    <property type="term" value="F:DNA-binding transcription factor activity, RNA polymerase II-specific"/>
    <property type="evidence" value="ECO:0007669"/>
    <property type="project" value="TreeGrafter"/>
</dbReference>
<reference evidence="8" key="1">
    <citation type="submission" date="2022-11" db="EMBL/GenBank/DDBJ databases">
        <authorList>
            <person name="Petersen C."/>
        </authorList>
    </citation>
    <scope>NUCLEOTIDE SEQUENCE</scope>
    <source>
        <strain evidence="8">IBT 30069</strain>
    </source>
</reference>
<organism evidence="8 9">
    <name type="scientific">Penicillium angulare</name>
    <dbReference type="NCBI Taxonomy" id="116970"/>
    <lineage>
        <taxon>Eukaryota</taxon>
        <taxon>Fungi</taxon>
        <taxon>Dikarya</taxon>
        <taxon>Ascomycota</taxon>
        <taxon>Pezizomycotina</taxon>
        <taxon>Eurotiomycetes</taxon>
        <taxon>Eurotiomycetidae</taxon>
        <taxon>Eurotiales</taxon>
        <taxon>Aspergillaceae</taxon>
        <taxon>Penicillium</taxon>
    </lineage>
</organism>
<proteinExistence type="predicted"/>
<accession>A0A9W9EKI0</accession>
<evidence type="ECO:0000256" key="6">
    <source>
        <dbReference type="SAM" id="MobiDB-lite"/>
    </source>
</evidence>
<dbReference type="Proteomes" id="UP001149165">
    <property type="component" value="Unassembled WGS sequence"/>
</dbReference>
<feature type="compositionally biased region" description="Low complexity" evidence="6">
    <location>
        <begin position="30"/>
        <end position="43"/>
    </location>
</feature>
<keyword evidence="4" id="KW-0862">Zinc</keyword>
<dbReference type="GO" id="GO:0005634">
    <property type="term" value="C:nucleus"/>
    <property type="evidence" value="ECO:0007669"/>
    <property type="project" value="TreeGrafter"/>
</dbReference>
<keyword evidence="2" id="KW-0677">Repeat</keyword>
<feature type="domain" description="C2H2-type" evidence="7">
    <location>
        <begin position="308"/>
        <end position="326"/>
    </location>
</feature>
<dbReference type="Gene3D" id="3.30.160.60">
    <property type="entry name" value="Classic Zinc Finger"/>
    <property type="match status" value="2"/>
</dbReference>
<feature type="region of interest" description="Disordered" evidence="6">
    <location>
        <begin position="1"/>
        <end position="46"/>
    </location>
</feature>
<evidence type="ECO:0000256" key="5">
    <source>
        <dbReference type="PROSITE-ProRule" id="PRU00042"/>
    </source>
</evidence>
<evidence type="ECO:0000313" key="9">
    <source>
        <dbReference type="Proteomes" id="UP001149165"/>
    </source>
</evidence>
<feature type="domain" description="C2H2-type" evidence="7">
    <location>
        <begin position="278"/>
        <end position="305"/>
    </location>
</feature>
<protein>
    <submittedName>
        <fullName evidence="8">Zinc finger C2H2</fullName>
    </submittedName>
</protein>
<evidence type="ECO:0000256" key="1">
    <source>
        <dbReference type="ARBA" id="ARBA00022723"/>
    </source>
</evidence>
<dbReference type="InterPro" id="IPR013087">
    <property type="entry name" value="Znf_C2H2_type"/>
</dbReference>
<dbReference type="GO" id="GO:0008270">
    <property type="term" value="F:zinc ion binding"/>
    <property type="evidence" value="ECO:0007669"/>
    <property type="project" value="UniProtKB-KW"/>
</dbReference>
<keyword evidence="3 5" id="KW-0863">Zinc-finger</keyword>
<comment type="caution">
    <text evidence="8">The sequence shown here is derived from an EMBL/GenBank/DDBJ whole genome shotgun (WGS) entry which is preliminary data.</text>
</comment>
<evidence type="ECO:0000256" key="2">
    <source>
        <dbReference type="ARBA" id="ARBA00022737"/>
    </source>
</evidence>
<sequence length="339" mass="36040">MSHVSGSAIRCSSSSSMVPSLPEDAKSLEPSSAYPSPTSVSSSLGRNIPTTIGLGISRCGLDPSFDTMRGFPSQPSLPMISSMSSHPAPEHTIYGVSVKPSAFPEPSCYGIYNGLPGATPPALRYCGPQNMGTPPSYGSSIESAPLHPAFSGQVSEYWTPATCPGPATPSSMGQIPAGGPAGRYWSHQYTTETCDSMNSSDSTLSCGLPLLGNSFSSSTATVPNNGAMSSRKLLDPSLSLTQHEGLKSENRNMEKGQDVSRQPGSSSPSRKLRSSKGYACRICGNTFTRRSNCAEHEKKHDPNNKRSFPCDECHKTFGRNADLKRHTDTVSEVVRLIPR</sequence>
<dbReference type="PROSITE" id="PS50157">
    <property type="entry name" value="ZINC_FINGER_C2H2_2"/>
    <property type="match status" value="2"/>
</dbReference>
<name>A0A9W9EKI0_9EURO</name>
<gene>
    <name evidence="8" type="ORF">N7456_012791</name>
</gene>
<dbReference type="PANTHER" id="PTHR24408:SF58">
    <property type="entry name" value="TRANSCRIPTION FACTOR (TFIIIA), PUTATIVE (AFU_ORTHOLOGUE AFUA_1G05150)-RELATED"/>
    <property type="match status" value="1"/>
</dbReference>
<reference evidence="8" key="2">
    <citation type="journal article" date="2023" name="IMA Fungus">
        <title>Comparative genomic study of the Penicillium genus elucidates a diverse pangenome and 15 lateral gene transfer events.</title>
        <authorList>
            <person name="Petersen C."/>
            <person name="Sorensen T."/>
            <person name="Nielsen M.R."/>
            <person name="Sondergaard T.E."/>
            <person name="Sorensen J.L."/>
            <person name="Fitzpatrick D.A."/>
            <person name="Frisvad J.C."/>
            <person name="Nielsen K.L."/>
        </authorList>
    </citation>
    <scope>NUCLEOTIDE SEQUENCE</scope>
    <source>
        <strain evidence="8">IBT 30069</strain>
    </source>
</reference>
<dbReference type="PROSITE" id="PS00028">
    <property type="entry name" value="ZINC_FINGER_C2H2_1"/>
    <property type="match status" value="1"/>
</dbReference>
<dbReference type="PANTHER" id="PTHR24408">
    <property type="entry name" value="ZINC FINGER PROTEIN"/>
    <property type="match status" value="1"/>
</dbReference>
<evidence type="ECO:0000313" key="8">
    <source>
        <dbReference type="EMBL" id="KAJ5083364.1"/>
    </source>
</evidence>
<dbReference type="SMART" id="SM00355">
    <property type="entry name" value="ZnF_C2H2"/>
    <property type="match status" value="2"/>
</dbReference>
<feature type="compositionally biased region" description="Low complexity" evidence="6">
    <location>
        <begin position="1"/>
        <end position="16"/>
    </location>
</feature>
<dbReference type="AlphaFoldDB" id="A0A9W9EKI0"/>
<dbReference type="SUPFAM" id="SSF57667">
    <property type="entry name" value="beta-beta-alpha zinc fingers"/>
    <property type="match status" value="1"/>
</dbReference>
<feature type="region of interest" description="Disordered" evidence="6">
    <location>
        <begin position="244"/>
        <end position="273"/>
    </location>
</feature>
<keyword evidence="1" id="KW-0479">Metal-binding</keyword>
<keyword evidence="9" id="KW-1185">Reference proteome</keyword>